<name>A0AAU0MEC9_9MICO</name>
<keyword evidence="3" id="KW-0732">Signal</keyword>
<dbReference type="RefSeq" id="WP_330169826.1">
    <property type="nucleotide sequence ID" value="NZ_CP137080.1"/>
</dbReference>
<organism evidence="5 6">
    <name type="scientific">Microbacterium limosum</name>
    <dbReference type="NCBI Taxonomy" id="3079935"/>
    <lineage>
        <taxon>Bacteria</taxon>
        <taxon>Bacillati</taxon>
        <taxon>Actinomycetota</taxon>
        <taxon>Actinomycetes</taxon>
        <taxon>Micrococcales</taxon>
        <taxon>Microbacteriaceae</taxon>
        <taxon>Microbacterium</taxon>
    </lineage>
</organism>
<feature type="chain" id="PRO_5043434580" evidence="3">
    <location>
        <begin position="34"/>
        <end position="242"/>
    </location>
</feature>
<dbReference type="PROSITE" id="PS51318">
    <property type="entry name" value="TAT"/>
    <property type="match status" value="1"/>
</dbReference>
<protein>
    <submittedName>
        <fullName evidence="5">DUF1775 domain-containing protein</fullName>
    </submittedName>
</protein>
<keyword evidence="6" id="KW-1185">Reference proteome</keyword>
<evidence type="ECO:0000259" key="4">
    <source>
        <dbReference type="Pfam" id="PF07987"/>
    </source>
</evidence>
<keyword evidence="2" id="KW-1133">Transmembrane helix</keyword>
<dbReference type="Pfam" id="PF07987">
    <property type="entry name" value="DUF1775"/>
    <property type="match status" value="1"/>
</dbReference>
<evidence type="ECO:0000313" key="5">
    <source>
        <dbReference type="EMBL" id="WOQ68684.1"/>
    </source>
</evidence>
<reference evidence="5 6" key="1">
    <citation type="submission" date="2023-10" db="EMBL/GenBank/DDBJ databases">
        <title>Y20.</title>
        <authorList>
            <person name="Zhang G."/>
            <person name="Ding Y."/>
        </authorList>
    </citation>
    <scope>NUCLEOTIDE SEQUENCE [LARGE SCALE GENOMIC DNA]</scope>
    <source>
        <strain evidence="5 6">Y20</strain>
    </source>
</reference>
<dbReference type="InterPro" id="IPR012533">
    <property type="entry name" value="YcnI-copper_dom"/>
</dbReference>
<proteinExistence type="predicted"/>
<dbReference type="Proteomes" id="UP001329313">
    <property type="component" value="Chromosome"/>
</dbReference>
<feature type="transmembrane region" description="Helical" evidence="2">
    <location>
        <begin position="213"/>
        <end position="238"/>
    </location>
</feature>
<sequence>MNDHIQTPAPARRRFRAGRLVAGSAIAAGLVLAAPAAAQAHVTATPDADAAAGAYGVLTFAFSHGCDGSPTTALEIEIPDGLASVTPTIEPGWDVALERDGENGPVSRIVYTAAVPVADGLRATVDLGVQYAQDAAGRTLAFPVNQVCEVGNTSWSEIPEEGQDPHDLDAPAPTVAVGEASEAGGHVLGSGDAAHEEGESADAAATTASPESAVLPVVLATSGLVLGAAALVVALLALRRRA</sequence>
<accession>A0AAU0MEC9</accession>
<dbReference type="InterPro" id="IPR038507">
    <property type="entry name" value="YcnI-like_sf"/>
</dbReference>
<evidence type="ECO:0000256" key="2">
    <source>
        <dbReference type="SAM" id="Phobius"/>
    </source>
</evidence>
<dbReference type="KEGG" id="mliy:RYJ27_08115"/>
<evidence type="ECO:0000256" key="1">
    <source>
        <dbReference type="SAM" id="MobiDB-lite"/>
    </source>
</evidence>
<evidence type="ECO:0000256" key="3">
    <source>
        <dbReference type="SAM" id="SignalP"/>
    </source>
</evidence>
<keyword evidence="2" id="KW-0812">Transmembrane</keyword>
<dbReference type="InterPro" id="IPR006311">
    <property type="entry name" value="TAT_signal"/>
</dbReference>
<evidence type="ECO:0000313" key="6">
    <source>
        <dbReference type="Proteomes" id="UP001329313"/>
    </source>
</evidence>
<feature type="region of interest" description="Disordered" evidence="1">
    <location>
        <begin position="184"/>
        <end position="207"/>
    </location>
</feature>
<dbReference type="AlphaFoldDB" id="A0AAU0MEC9"/>
<keyword evidence="2" id="KW-0472">Membrane</keyword>
<dbReference type="Gene3D" id="2.60.40.2230">
    <property type="entry name" value="Uncharacterised protein YcnI-like PF07987, DUF1775"/>
    <property type="match status" value="1"/>
</dbReference>
<dbReference type="EMBL" id="CP137080">
    <property type="protein sequence ID" value="WOQ68684.1"/>
    <property type="molecule type" value="Genomic_DNA"/>
</dbReference>
<gene>
    <name evidence="5" type="ORF">RYJ27_08115</name>
</gene>
<feature type="signal peptide" evidence="3">
    <location>
        <begin position="1"/>
        <end position="33"/>
    </location>
</feature>
<feature type="domain" description="YncI copper-binding" evidence="4">
    <location>
        <begin position="41"/>
        <end position="177"/>
    </location>
</feature>